<evidence type="ECO:0000256" key="7">
    <source>
        <dbReference type="RuleBase" id="RU004504"/>
    </source>
</evidence>
<comment type="cofactor">
    <cofactor evidence="1 5 7">
        <name>pyridoxal 5'-phosphate</name>
        <dbReference type="ChEBI" id="CHEBI:597326"/>
    </cofactor>
</comment>
<evidence type="ECO:0000256" key="5">
    <source>
        <dbReference type="PIRSR" id="PIRSR000524-50"/>
    </source>
</evidence>
<evidence type="ECO:0000256" key="4">
    <source>
        <dbReference type="PIRSR" id="PIRSR000524-1"/>
    </source>
</evidence>
<evidence type="ECO:0000256" key="2">
    <source>
        <dbReference type="ARBA" id="ARBA00009236"/>
    </source>
</evidence>
<dbReference type="Pfam" id="PF00266">
    <property type="entry name" value="Aminotran_5"/>
    <property type="match status" value="1"/>
</dbReference>
<dbReference type="KEGG" id="hth:HTH_0104"/>
<dbReference type="eggNOG" id="COG0075">
    <property type="taxonomic scope" value="Bacteria"/>
</dbReference>
<reference evidence="10 11" key="2">
    <citation type="journal article" date="2010" name="J. Bacteriol.">
        <title>Complete genome sequence of the thermophilic, obligately chemolithoautotrophic hydrogen-oxidizing bacterium Hydrogenobacter thermophilus TK-6.</title>
        <authorList>
            <person name="Arai H."/>
            <person name="Kanbe H."/>
            <person name="Ishii M."/>
            <person name="Igarashi Y."/>
        </authorList>
    </citation>
    <scope>NUCLEOTIDE SEQUENCE [LARGE SCALE GENOMIC DNA]</scope>
    <source>
        <strain evidence="11">DSM 6534 / IAM 12695 / TK-6</strain>
        <strain evidence="10">TK-6</strain>
    </source>
</reference>
<keyword evidence="11" id="KW-1185">Reference proteome</keyword>
<feature type="binding site" evidence="4">
    <location>
        <position position="325"/>
    </location>
    <ligand>
        <name>substrate</name>
    </ligand>
</feature>
<dbReference type="RefSeq" id="WP_012962754.1">
    <property type="nucleotide sequence ID" value="NC_013799.1"/>
</dbReference>
<keyword evidence="9" id="KW-0808">Transferase</keyword>
<comment type="similarity">
    <text evidence="2 6">Belongs to the class-V pyridoxal-phosphate-dependent aminotransferase family.</text>
</comment>
<dbReference type="PIRSF" id="PIRSF000524">
    <property type="entry name" value="SPT"/>
    <property type="match status" value="1"/>
</dbReference>
<dbReference type="Proteomes" id="UP000002574">
    <property type="component" value="Chromosome"/>
</dbReference>
<evidence type="ECO:0000256" key="6">
    <source>
        <dbReference type="RuleBase" id="RU004075"/>
    </source>
</evidence>
<evidence type="ECO:0000256" key="1">
    <source>
        <dbReference type="ARBA" id="ARBA00001933"/>
    </source>
</evidence>
<dbReference type="Gene3D" id="3.40.640.10">
    <property type="entry name" value="Type I PLP-dependent aspartate aminotransferase-like (Major domain)"/>
    <property type="match status" value="1"/>
</dbReference>
<dbReference type="SUPFAM" id="SSF53383">
    <property type="entry name" value="PLP-dependent transferases"/>
    <property type="match status" value="1"/>
</dbReference>
<evidence type="ECO:0000313" key="11">
    <source>
        <dbReference type="Proteomes" id="UP000002574"/>
    </source>
</evidence>
<reference evidence="9" key="1">
    <citation type="journal article" date="2010" name="FEBS J.">
        <title>Purification of three aminotransferases from Hydrogenobacter thermophilus TK-6--novel types of alanine or glycine aminotransferase: enzymes and catalysis.</title>
        <authorList>
            <person name="Kameya M."/>
            <person name="Arai H."/>
            <person name="Ishii M."/>
            <person name="Igarashi Y."/>
        </authorList>
    </citation>
    <scope>NUCLEOTIDE SEQUENCE</scope>
    <source>
        <strain evidence="9">TK-6</strain>
    </source>
</reference>
<evidence type="ECO:0000313" key="9">
    <source>
        <dbReference type="EMBL" id="BAI68156.1"/>
    </source>
</evidence>
<dbReference type="InterPro" id="IPR015422">
    <property type="entry name" value="PyrdxlP-dep_Trfase_small"/>
</dbReference>
<dbReference type="Gene3D" id="3.90.1150.10">
    <property type="entry name" value="Aspartate Aminotransferase, domain 1"/>
    <property type="match status" value="1"/>
</dbReference>
<evidence type="ECO:0000259" key="8">
    <source>
        <dbReference type="Pfam" id="PF00266"/>
    </source>
</evidence>
<keyword evidence="9" id="KW-0032">Aminotransferase</keyword>
<dbReference type="InterPro" id="IPR020578">
    <property type="entry name" value="Aminotrans_V_PyrdxlP_BS"/>
</dbReference>
<organism evidence="9">
    <name type="scientific">Hydrogenobacter thermophilus (strain DSM 6534 / IAM 12695 / TK-6)</name>
    <dbReference type="NCBI Taxonomy" id="608538"/>
    <lineage>
        <taxon>Bacteria</taxon>
        <taxon>Pseudomonadati</taxon>
        <taxon>Aquificota</taxon>
        <taxon>Aquificia</taxon>
        <taxon>Aquificales</taxon>
        <taxon>Aquificaceae</taxon>
        <taxon>Hydrogenobacter</taxon>
    </lineage>
</organism>
<evidence type="ECO:0000256" key="3">
    <source>
        <dbReference type="ARBA" id="ARBA00022898"/>
    </source>
</evidence>
<dbReference type="PANTHER" id="PTHR21152:SF40">
    <property type="entry name" value="ALANINE--GLYOXYLATE AMINOTRANSFERASE"/>
    <property type="match status" value="1"/>
</dbReference>
<dbReference type="InterPro" id="IPR015421">
    <property type="entry name" value="PyrdxlP-dep_Trfase_major"/>
</dbReference>
<dbReference type="GO" id="GO:0019265">
    <property type="term" value="P:glycine biosynthetic process, by transamination of glyoxylate"/>
    <property type="evidence" value="ECO:0007669"/>
    <property type="project" value="TreeGrafter"/>
</dbReference>
<dbReference type="PATRIC" id="fig|608538.5.peg.106"/>
<gene>
    <name evidence="9" type="primary">amnT2</name>
    <name evidence="10" type="ordered locus">HTH_0104</name>
</gene>
<dbReference type="InterPro" id="IPR024169">
    <property type="entry name" value="SP_NH2Trfase/AEP_transaminase"/>
</dbReference>
<dbReference type="KEGG" id="hte:Hydth_0105"/>
<dbReference type="GO" id="GO:0008453">
    <property type="term" value="F:alanine-glyoxylate transaminase activity"/>
    <property type="evidence" value="ECO:0007669"/>
    <property type="project" value="TreeGrafter"/>
</dbReference>
<dbReference type="BRENDA" id="2.6.1.4">
    <property type="organism ID" value="2722"/>
</dbReference>
<dbReference type="GO" id="GO:0004760">
    <property type="term" value="F:L-serine-pyruvate transaminase activity"/>
    <property type="evidence" value="ECO:0007669"/>
    <property type="project" value="TreeGrafter"/>
</dbReference>
<dbReference type="InterPro" id="IPR015424">
    <property type="entry name" value="PyrdxlP-dep_Trfase"/>
</dbReference>
<dbReference type="EMBL" id="AP011112">
    <property type="protein sequence ID" value="BAI68571.1"/>
    <property type="molecule type" value="Genomic_DNA"/>
</dbReference>
<dbReference type="InterPro" id="IPR000192">
    <property type="entry name" value="Aminotrans_V_dom"/>
</dbReference>
<protein>
    <submittedName>
        <fullName evidence="9 10">Aminotransferase</fullName>
    </submittedName>
</protein>
<dbReference type="STRING" id="608538.HTH_0104"/>
<feature type="modified residue" description="N6-(pyridoxal phosphate)lysine" evidence="5">
    <location>
        <position position="190"/>
    </location>
</feature>
<dbReference type="EMBL" id="AB536751">
    <property type="protein sequence ID" value="BAI68156.1"/>
    <property type="molecule type" value="Genomic_DNA"/>
</dbReference>
<dbReference type="AlphaFoldDB" id="D2Z0H9"/>
<name>D2Z0H9_HYDTT</name>
<dbReference type="PANTHER" id="PTHR21152">
    <property type="entry name" value="AMINOTRANSFERASE CLASS V"/>
    <property type="match status" value="1"/>
</dbReference>
<feature type="domain" description="Aminotransferase class V" evidence="8">
    <location>
        <begin position="26"/>
        <end position="316"/>
    </location>
</feature>
<sequence>MYQERLFTPGPVEIPDRVREALGRQIIHHRTEEFRRAFLEVRELLKRLLDDPSENFVFFSSSGTGAMEAAILNFFEEGQKVLVVNGGKFGERWFLLAKHWGLEVVEYRLDWGKSADPEKVKDLLKKHPDCKGVLLQISETSTGAYHPVEDIAEVCKSADALLVADAITALGVYNLKPSVGIDVMVGGSQKALMLPPGLSLLWFSQKAKERLKDRAFYFSVKKELGKQQEGQTAWTPAISLLLALKESLSLLLQEGMERVEKRYRAMSEGTKRAISAFGLEVFPERPAISITAVKSDDAERIRKELLRHGIRIAGGQDHLKGKIFRVSHMGVSEKDMLMLIGVLEVVLKRLGYPVELGSGVCRYSQTLVEFGLW</sequence>
<evidence type="ECO:0000313" key="10">
    <source>
        <dbReference type="EMBL" id="BAI68571.1"/>
    </source>
</evidence>
<keyword evidence="3 5" id="KW-0663">Pyridoxal phosphate</keyword>
<dbReference type="PROSITE" id="PS00595">
    <property type="entry name" value="AA_TRANSFER_CLASS_5"/>
    <property type="match status" value="1"/>
</dbReference>
<proteinExistence type="inferred from homology"/>
<dbReference type="OrthoDB" id="389074at2"/>
<accession>D2Z0H9</accession>